<dbReference type="Pfam" id="PF00939">
    <property type="entry name" value="Na_sulph_symp"/>
    <property type="match status" value="2"/>
</dbReference>
<evidence type="ECO:0000256" key="1">
    <source>
        <dbReference type="ARBA" id="ARBA00004141"/>
    </source>
</evidence>
<evidence type="ECO:0000256" key="4">
    <source>
        <dbReference type="ARBA" id="ARBA00022692"/>
    </source>
</evidence>
<keyword evidence="3" id="KW-0813">Transport</keyword>
<evidence type="ECO:0000313" key="10">
    <source>
        <dbReference type="Proteomes" id="UP000694621"/>
    </source>
</evidence>
<dbReference type="InterPro" id="IPR031312">
    <property type="entry name" value="Na/sul_symport_CS"/>
</dbReference>
<feature type="transmembrane region" description="Helical" evidence="8">
    <location>
        <begin position="396"/>
        <end position="416"/>
    </location>
</feature>
<feature type="transmembrane region" description="Helical" evidence="8">
    <location>
        <begin position="351"/>
        <end position="384"/>
    </location>
</feature>
<keyword evidence="5 8" id="KW-1133">Transmembrane helix</keyword>
<dbReference type="GO" id="GO:0015729">
    <property type="term" value="P:oxaloacetate transport"/>
    <property type="evidence" value="ECO:0007669"/>
    <property type="project" value="TreeGrafter"/>
</dbReference>
<evidence type="ECO:0000256" key="5">
    <source>
        <dbReference type="ARBA" id="ARBA00022989"/>
    </source>
</evidence>
<proteinExistence type="inferred from homology"/>
<evidence type="ECO:0000256" key="7">
    <source>
        <dbReference type="ARBA" id="ARBA00023201"/>
    </source>
</evidence>
<dbReference type="GO" id="GO:0015141">
    <property type="term" value="F:succinate transmembrane transporter activity"/>
    <property type="evidence" value="ECO:0007669"/>
    <property type="project" value="TreeGrafter"/>
</dbReference>
<protein>
    <submittedName>
        <fullName evidence="9">Solute carrier family 13 member 5</fullName>
    </submittedName>
</protein>
<name>A0A8B9LUW1_ASTMX</name>
<keyword evidence="6 8" id="KW-0472">Membrane</keyword>
<feature type="transmembrane region" description="Helical" evidence="8">
    <location>
        <begin position="436"/>
        <end position="455"/>
    </location>
</feature>
<organism evidence="9 10">
    <name type="scientific">Astyanax mexicanus</name>
    <name type="common">Blind cave fish</name>
    <name type="synonym">Astyanax fasciatus mexicanus</name>
    <dbReference type="NCBI Taxonomy" id="7994"/>
    <lineage>
        <taxon>Eukaryota</taxon>
        <taxon>Metazoa</taxon>
        <taxon>Chordata</taxon>
        <taxon>Craniata</taxon>
        <taxon>Vertebrata</taxon>
        <taxon>Euteleostomi</taxon>
        <taxon>Actinopterygii</taxon>
        <taxon>Neopterygii</taxon>
        <taxon>Teleostei</taxon>
        <taxon>Ostariophysi</taxon>
        <taxon>Characiformes</taxon>
        <taxon>Characoidei</taxon>
        <taxon>Acestrorhamphidae</taxon>
        <taxon>Acestrorhamphinae</taxon>
        <taxon>Astyanax</taxon>
    </lineage>
</organism>
<dbReference type="PROSITE" id="PS01271">
    <property type="entry name" value="NA_SULFATE"/>
    <property type="match status" value="1"/>
</dbReference>
<dbReference type="Proteomes" id="UP000694621">
    <property type="component" value="Unplaced"/>
</dbReference>
<dbReference type="InterPro" id="IPR001898">
    <property type="entry name" value="SLC13A/DASS"/>
</dbReference>
<evidence type="ECO:0000256" key="6">
    <source>
        <dbReference type="ARBA" id="ARBA00023136"/>
    </source>
</evidence>
<dbReference type="GO" id="GO:0017153">
    <property type="term" value="F:sodium:dicarboxylate symporter activity"/>
    <property type="evidence" value="ECO:0007669"/>
    <property type="project" value="TreeGrafter"/>
</dbReference>
<dbReference type="CDD" id="cd01115">
    <property type="entry name" value="SLC13_permease"/>
    <property type="match status" value="1"/>
</dbReference>
<evidence type="ECO:0000256" key="2">
    <source>
        <dbReference type="ARBA" id="ARBA00006772"/>
    </source>
</evidence>
<evidence type="ECO:0000313" key="9">
    <source>
        <dbReference type="Ensembl" id="ENSAMXP00005053922.1"/>
    </source>
</evidence>
<feature type="transmembrane region" description="Helical" evidence="8">
    <location>
        <begin position="224"/>
        <end position="243"/>
    </location>
</feature>
<accession>A0A8B9LUW1</accession>
<evidence type="ECO:0000256" key="3">
    <source>
        <dbReference type="ARBA" id="ARBA00022448"/>
    </source>
</evidence>
<dbReference type="PANTHER" id="PTHR10283">
    <property type="entry name" value="SOLUTE CARRIER FAMILY 13 MEMBER"/>
    <property type="match status" value="1"/>
</dbReference>
<evidence type="ECO:0000256" key="8">
    <source>
        <dbReference type="SAM" id="Phobius"/>
    </source>
</evidence>
<sequence>MRMCVFQEANCAYVIMLMAVYWCTEALPLAITALLPAVLFPLFGIMQSKQVCMQYLKDTNMLFVGGLMVAVAVEHWNLHKRIALRVLLLVGVRPALLMLGFMGVTAFLSMWISNTATTAMMVPIVQAVLEQLNRQESEPALIDNSEEQSLAADAQYSETKYKSAQGEKVYHIKVWFVVFVCLKCNDIRLKFFKKTWGCGAVKSEKELAAYNVIRDELRRLGPMAYGEFSLLALFCLLVVLWFTRDPGFVSGWATHIFNSDAEYVTDATVVVFIAVLLFVLPSKPPQFWCGTSTGSNPGAPTPPLLTWKVAQKRMPWNIVLLLGGGFAVAKGSEVSGLSRWLGDQLTPLHNFPPWAIVIILTLLIATFTECTSNVATATLFLPVLASMSQSIGMNPLYAMVPCTLSTSFAFMLPVATPPNAIVFSYGYLKVSDMAKTGIIMNIIGIFCVTLAINTWGKAMFHLDQFPAWANRTTV</sequence>
<keyword evidence="4 8" id="KW-0812">Transmembrane</keyword>
<dbReference type="GO" id="GO:0015741">
    <property type="term" value="P:fumarate transport"/>
    <property type="evidence" value="ECO:0007669"/>
    <property type="project" value="TreeGrafter"/>
</dbReference>
<dbReference type="GO" id="GO:0015137">
    <property type="term" value="F:citrate transmembrane transporter activity"/>
    <property type="evidence" value="ECO:0007669"/>
    <property type="project" value="TreeGrafter"/>
</dbReference>
<keyword evidence="7" id="KW-0915">Sodium</keyword>
<feature type="transmembrane region" description="Helical" evidence="8">
    <location>
        <begin position="82"/>
        <end position="112"/>
    </location>
</feature>
<reference evidence="9" key="1">
    <citation type="submission" date="2025-08" db="UniProtKB">
        <authorList>
            <consortium name="Ensembl"/>
        </authorList>
    </citation>
    <scope>IDENTIFICATION</scope>
</reference>
<dbReference type="PANTHER" id="PTHR10283:SF109">
    <property type="entry name" value="NA(+)_CITRATE COTRANSPORTER"/>
    <property type="match status" value="1"/>
</dbReference>
<dbReference type="AlphaFoldDB" id="A0A8B9LUW1"/>
<comment type="subcellular location">
    <subcellularLocation>
        <location evidence="1">Membrane</location>
        <topology evidence="1">Multi-pass membrane protein</topology>
    </subcellularLocation>
</comment>
<comment type="similarity">
    <text evidence="2">Belongs to the SLC13A/DASS transporter (TC 2.A.47) family. NADC subfamily.</text>
</comment>
<keyword evidence="7" id="KW-0739">Sodium transport</keyword>
<feature type="transmembrane region" description="Helical" evidence="8">
    <location>
        <begin position="263"/>
        <end position="280"/>
    </location>
</feature>
<keyword evidence="7" id="KW-0406">Ion transport</keyword>
<dbReference type="GO" id="GO:0005886">
    <property type="term" value="C:plasma membrane"/>
    <property type="evidence" value="ECO:0007669"/>
    <property type="project" value="TreeGrafter"/>
</dbReference>
<dbReference type="Ensembl" id="ENSAMXT00005058312.1">
    <property type="protein sequence ID" value="ENSAMXP00005053922.1"/>
    <property type="gene ID" value="ENSAMXG00005024129.1"/>
</dbReference>
<feature type="transmembrane region" description="Helical" evidence="8">
    <location>
        <begin position="314"/>
        <end position="331"/>
    </location>
</feature>